<dbReference type="SUPFAM" id="SSF50249">
    <property type="entry name" value="Nucleic acid-binding proteins"/>
    <property type="match status" value="1"/>
</dbReference>
<dbReference type="Gene3D" id="1.10.10.10">
    <property type="entry name" value="Winged helix-like DNA-binding domain superfamily/Winged helix DNA-binding domain"/>
    <property type="match status" value="1"/>
</dbReference>
<feature type="domain" description="S1 motif" evidence="2">
    <location>
        <begin position="155"/>
        <end position="215"/>
    </location>
</feature>
<dbReference type="PANTHER" id="PTHR37296:SF1">
    <property type="entry name" value="CONSERVED VIRULENCE FACTOR B"/>
    <property type="match status" value="1"/>
</dbReference>
<protein>
    <submittedName>
        <fullName evidence="3">DNA-binding protein</fullName>
    </submittedName>
</protein>
<gene>
    <name evidence="3" type="ORF">FBF83_01675</name>
</gene>
<comment type="similarity">
    <text evidence="1">Belongs to the CvfB family.</text>
</comment>
<dbReference type="RefSeq" id="WP_136945413.1">
    <property type="nucleotide sequence ID" value="NZ_SWFM01000001.1"/>
</dbReference>
<dbReference type="Pfam" id="PF13509">
    <property type="entry name" value="S1_2"/>
    <property type="match status" value="1"/>
</dbReference>
<dbReference type="InterPro" id="IPR048587">
    <property type="entry name" value="CvfB_S1_3rd"/>
</dbReference>
<dbReference type="InterPro" id="IPR014464">
    <property type="entry name" value="CvfB_fam"/>
</dbReference>
<keyword evidence="3" id="KW-0238">DNA-binding</keyword>
<dbReference type="Pfam" id="PF21543">
    <property type="entry name" value="CvfB_2nd"/>
    <property type="match status" value="1"/>
</dbReference>
<dbReference type="InterPro" id="IPR040764">
    <property type="entry name" value="CvfB_WH"/>
</dbReference>
<dbReference type="Proteomes" id="UP000310541">
    <property type="component" value="Unassembled WGS sequence"/>
</dbReference>
<dbReference type="InterPro" id="IPR003029">
    <property type="entry name" value="S1_domain"/>
</dbReference>
<sequence length="286" mass="33023">MASELQAGEITQLRVARMQEYGYFLTNGYEDVMLHKREAKNKYEENDEVEVFLYHDHQGRLSATETMPTVTLDSFSILKVVEVKHSLGVFVDIGIQKDMLLSKDDLPYDWATWPAIGDELYCGLKLDKKQRLFADLSKFEEIQELSIVAPAESKNTEVEGLVFRFLDEGVSILTSEGYLAYLHKDEMKEQVRLGQRLSMRITFVREDGRVNVSTRPLVKEARLEDSDRLLAYMRERDNQMPFTDKSDPEAIKKEFNISKAAFKRAMGKLLKEKKVEQKDGFTILKS</sequence>
<dbReference type="Gene3D" id="2.40.50.140">
    <property type="entry name" value="Nucleic acid-binding proteins"/>
    <property type="match status" value="2"/>
</dbReference>
<dbReference type="Pfam" id="PF21191">
    <property type="entry name" value="CvfB_1st"/>
    <property type="match status" value="1"/>
</dbReference>
<dbReference type="Pfam" id="PF17783">
    <property type="entry name" value="WHD_CvfB"/>
    <property type="match status" value="1"/>
</dbReference>
<dbReference type="InterPro" id="IPR048588">
    <property type="entry name" value="CvfB_S1_2nd"/>
</dbReference>
<dbReference type="PIRSF" id="PIRSF012524">
    <property type="entry name" value="YitL_S1"/>
    <property type="match status" value="1"/>
</dbReference>
<dbReference type="InterPro" id="IPR039566">
    <property type="entry name" value="CvfB_S1_st"/>
</dbReference>
<dbReference type="InterPro" id="IPR036388">
    <property type="entry name" value="WH-like_DNA-bd_sf"/>
</dbReference>
<name>A0A4U1MJE6_9BACL</name>
<dbReference type="PANTHER" id="PTHR37296">
    <property type="entry name" value="CONSERVED VIRULENCE FACTOR B"/>
    <property type="match status" value="1"/>
</dbReference>
<dbReference type="InterPro" id="IPR012340">
    <property type="entry name" value="NA-bd_OB-fold"/>
</dbReference>
<dbReference type="AlphaFoldDB" id="A0A4U1MJE6"/>
<dbReference type="OrthoDB" id="9801597at2"/>
<evidence type="ECO:0000259" key="2">
    <source>
        <dbReference type="PROSITE" id="PS50126"/>
    </source>
</evidence>
<evidence type="ECO:0000313" key="3">
    <source>
        <dbReference type="EMBL" id="TKD71539.1"/>
    </source>
</evidence>
<evidence type="ECO:0000256" key="1">
    <source>
        <dbReference type="PIRNR" id="PIRNR012524"/>
    </source>
</evidence>
<comment type="caution">
    <text evidence="3">The sequence shown here is derived from an EMBL/GenBank/DDBJ whole genome shotgun (WGS) entry which is preliminary data.</text>
</comment>
<organism evidence="3 4">
    <name type="scientific">Guptibacillus hwajinpoensis</name>
    <dbReference type="NCBI Taxonomy" id="208199"/>
    <lineage>
        <taxon>Bacteria</taxon>
        <taxon>Bacillati</taxon>
        <taxon>Bacillota</taxon>
        <taxon>Bacilli</taxon>
        <taxon>Bacillales</taxon>
        <taxon>Guptibacillaceae</taxon>
        <taxon>Guptibacillus</taxon>
    </lineage>
</organism>
<proteinExistence type="inferred from homology"/>
<dbReference type="SMART" id="SM00316">
    <property type="entry name" value="S1"/>
    <property type="match status" value="2"/>
</dbReference>
<accession>A0A4U1MJE6</accession>
<dbReference type="EMBL" id="SWFM01000001">
    <property type="protein sequence ID" value="TKD71539.1"/>
    <property type="molecule type" value="Genomic_DNA"/>
</dbReference>
<evidence type="ECO:0000313" key="4">
    <source>
        <dbReference type="Proteomes" id="UP000310541"/>
    </source>
</evidence>
<dbReference type="PROSITE" id="PS50126">
    <property type="entry name" value="S1"/>
    <property type="match status" value="1"/>
</dbReference>
<reference evidence="3 4" key="1">
    <citation type="submission" date="2019-04" db="EMBL/GenBank/DDBJ databases">
        <title>Genome sequence of Bacillus hwajinpoensis strain Y2.</title>
        <authorList>
            <person name="Fair J.L."/>
            <person name="Maclea K.S."/>
        </authorList>
    </citation>
    <scope>NUCLEOTIDE SEQUENCE [LARGE SCALE GENOMIC DNA]</scope>
    <source>
        <strain evidence="3 4">Y2</strain>
    </source>
</reference>
<dbReference type="GO" id="GO:0003677">
    <property type="term" value="F:DNA binding"/>
    <property type="evidence" value="ECO:0007669"/>
    <property type="project" value="UniProtKB-KW"/>
</dbReference>